<dbReference type="STRING" id="44941.A0A397UJ90"/>
<proteinExistence type="predicted"/>
<organism evidence="1 2">
    <name type="scientific">Gigaspora rosea</name>
    <dbReference type="NCBI Taxonomy" id="44941"/>
    <lineage>
        <taxon>Eukaryota</taxon>
        <taxon>Fungi</taxon>
        <taxon>Fungi incertae sedis</taxon>
        <taxon>Mucoromycota</taxon>
        <taxon>Glomeromycotina</taxon>
        <taxon>Glomeromycetes</taxon>
        <taxon>Diversisporales</taxon>
        <taxon>Gigasporaceae</taxon>
        <taxon>Gigaspora</taxon>
    </lineage>
</organism>
<gene>
    <name evidence="1" type="ORF">C2G38_2043614</name>
</gene>
<dbReference type="AlphaFoldDB" id="A0A397UJ90"/>
<dbReference type="OrthoDB" id="2156052at2759"/>
<name>A0A397UJ90_9GLOM</name>
<evidence type="ECO:0000313" key="2">
    <source>
        <dbReference type="Proteomes" id="UP000266673"/>
    </source>
</evidence>
<protein>
    <submittedName>
        <fullName evidence="1">Uncharacterized protein</fullName>
    </submittedName>
</protein>
<dbReference type="EMBL" id="QKWP01001268">
    <property type="protein sequence ID" value="RIB10300.1"/>
    <property type="molecule type" value="Genomic_DNA"/>
</dbReference>
<accession>A0A397UJ90</accession>
<sequence>MASENTEEILEFFFCLPHECWSPECFITHLVTQNKFSKKDELFRKYYSDLRQISIDERFSPDARQCAKDIFGKKDADKKKRGKILGSIEERAQPIASTSNSERSNSLDEALSFVPPPLEYPSDASTSTSITLVSGRCPASVKRWSEFLDDASNFLFSGEEEFEKPKFVEGLRARVEPEVDTAVSVNIGLVLNKLLPQFEFGKQKSSDFKENPEIGRVIPDITCRDFSNGGRIIFPIEVKRNLVVEGLISDEELALEGTHARALKQIYNYMIASQTQYGVLTSYDYHWFLRRPKEHPEELHISDALRLNSTNPTVLKSYAYLATIAAADLTSPDPNIR</sequence>
<reference evidence="1 2" key="1">
    <citation type="submission" date="2018-06" db="EMBL/GenBank/DDBJ databases">
        <title>Comparative genomics reveals the genomic features of Rhizophagus irregularis, R. cerebriforme, R. diaphanum and Gigaspora rosea, and their symbiotic lifestyle signature.</title>
        <authorList>
            <person name="Morin E."/>
            <person name="San Clemente H."/>
            <person name="Chen E.C.H."/>
            <person name="De La Providencia I."/>
            <person name="Hainaut M."/>
            <person name="Kuo A."/>
            <person name="Kohler A."/>
            <person name="Murat C."/>
            <person name="Tang N."/>
            <person name="Roy S."/>
            <person name="Loubradou J."/>
            <person name="Henrissat B."/>
            <person name="Grigoriev I.V."/>
            <person name="Corradi N."/>
            <person name="Roux C."/>
            <person name="Martin F.M."/>
        </authorList>
    </citation>
    <scope>NUCLEOTIDE SEQUENCE [LARGE SCALE GENOMIC DNA]</scope>
    <source>
        <strain evidence="1 2">DAOM 194757</strain>
    </source>
</reference>
<keyword evidence="2" id="KW-1185">Reference proteome</keyword>
<dbReference type="Proteomes" id="UP000266673">
    <property type="component" value="Unassembled WGS sequence"/>
</dbReference>
<evidence type="ECO:0000313" key="1">
    <source>
        <dbReference type="EMBL" id="RIB10300.1"/>
    </source>
</evidence>
<comment type="caution">
    <text evidence="1">The sequence shown here is derived from an EMBL/GenBank/DDBJ whole genome shotgun (WGS) entry which is preliminary data.</text>
</comment>